<dbReference type="SMART" id="SM00385">
    <property type="entry name" value="CYCLIN"/>
    <property type="match status" value="1"/>
</dbReference>
<dbReference type="Pfam" id="PF02984">
    <property type="entry name" value="Cyclin_C"/>
    <property type="match status" value="1"/>
</dbReference>
<evidence type="ECO:0000256" key="4">
    <source>
        <dbReference type="RuleBase" id="RU000383"/>
    </source>
</evidence>
<dbReference type="Proteomes" id="UP001415857">
    <property type="component" value="Unassembled WGS sequence"/>
</dbReference>
<protein>
    <recommendedName>
        <fullName evidence="5">Cyclin-like domain-containing protein</fullName>
    </recommendedName>
</protein>
<dbReference type="PANTHER" id="PTHR10177">
    <property type="entry name" value="CYCLINS"/>
    <property type="match status" value="1"/>
</dbReference>
<dbReference type="Pfam" id="PF00134">
    <property type="entry name" value="Cyclin_N"/>
    <property type="match status" value="1"/>
</dbReference>
<evidence type="ECO:0000259" key="5">
    <source>
        <dbReference type="SMART" id="SM00385"/>
    </source>
</evidence>
<dbReference type="PROSITE" id="PS00292">
    <property type="entry name" value="CYCLINS"/>
    <property type="match status" value="1"/>
</dbReference>
<evidence type="ECO:0000256" key="3">
    <source>
        <dbReference type="ARBA" id="ARBA00023306"/>
    </source>
</evidence>
<dbReference type="InterPro" id="IPR048258">
    <property type="entry name" value="Cyclins_cyclin-box"/>
</dbReference>
<keyword evidence="3" id="KW-0131">Cell cycle</keyword>
<keyword evidence="7" id="KW-1185">Reference proteome</keyword>
<keyword evidence="2 4" id="KW-0195">Cyclin</keyword>
<dbReference type="Gene3D" id="1.10.472.10">
    <property type="entry name" value="Cyclin-like"/>
    <property type="match status" value="2"/>
</dbReference>
<dbReference type="SUPFAM" id="SSF47954">
    <property type="entry name" value="Cyclin-like"/>
    <property type="match status" value="2"/>
</dbReference>
<dbReference type="InterPro" id="IPR006671">
    <property type="entry name" value="Cyclin_N"/>
</dbReference>
<name>A0AAP0WUA2_LIQFO</name>
<sequence>MKTKSRRTKPKMTQPVVPYKKKLRTNLPRRRRTQISPVLYSSLNSIVTDKTSNSSSISYFVGEVSCDSSRVSVGSDRVKGKPRSSARKREFGEIKGLETGEFRRVTRSFFRQQEKEKESERKGVGGGDVEVSESSCVESCSGADLGERILKSKGRSGEGVDNVKDIGGNEKSEVITRSDGSRVQQYSPESARKFSEFSRKVLMCGGKGVEGTENLPEFKGIELVSITSGVDSPSEVKLQNFCSSVGDLLSDKTIKDGENRGLEAEFPEVSRNYIDQNFTVSNSESTTEQKPKLFGLDSDLACTEQLSYEDVSDYSSSHKNSFSELKWEVFQENSDTRFLRLFSIHLLRFWKRIFREIDRRFNSVSYLFIVPSVQSGVLQINFSSRYLQSLFRFEDEEDEESYKMFRSRERRQVYLRDYAEEYCSTTEYGDLVIQQRLQMVHWIVEQSSTKELQKETLFLGVSFLDRFLSRGFFKSKRNLQIVGIACLTLATRIEENQPLNSVRQNTFYVGSNVYSRCEVVAMEWLVQDVLNFQCFLPTIYNFLWFYLKAARANTEMEKTVKYLAVLALLGHEQLCYWPSTVAAGLVILASLAAKQNASYQRVMETHVRTKNDDLSECIKV</sequence>
<feature type="domain" description="Cyclin-like" evidence="5">
    <location>
        <begin position="441"/>
        <end position="528"/>
    </location>
</feature>
<dbReference type="AlphaFoldDB" id="A0AAP0WUA2"/>
<dbReference type="InterPro" id="IPR039361">
    <property type="entry name" value="Cyclin"/>
</dbReference>
<gene>
    <name evidence="6" type="ORF">L1049_006872</name>
</gene>
<dbReference type="InterPro" id="IPR013763">
    <property type="entry name" value="Cyclin-like_dom"/>
</dbReference>
<evidence type="ECO:0000313" key="7">
    <source>
        <dbReference type="Proteomes" id="UP001415857"/>
    </source>
</evidence>
<evidence type="ECO:0000313" key="6">
    <source>
        <dbReference type="EMBL" id="KAK9277331.1"/>
    </source>
</evidence>
<accession>A0AAP0WUA2</accession>
<keyword evidence="1" id="KW-0132">Cell division</keyword>
<comment type="caution">
    <text evidence="6">The sequence shown here is derived from an EMBL/GenBank/DDBJ whole genome shotgun (WGS) entry which is preliminary data.</text>
</comment>
<reference evidence="6 7" key="1">
    <citation type="journal article" date="2024" name="Plant J.">
        <title>Genome sequences and population genomics reveal climatic adaptation and genomic divergence between two closely related sweetgum species.</title>
        <authorList>
            <person name="Xu W.Q."/>
            <person name="Ren C.Q."/>
            <person name="Zhang X.Y."/>
            <person name="Comes H.P."/>
            <person name="Liu X.H."/>
            <person name="Li Y.G."/>
            <person name="Kettle C.J."/>
            <person name="Jalonen R."/>
            <person name="Gaisberger H."/>
            <person name="Ma Y.Z."/>
            <person name="Qiu Y.X."/>
        </authorList>
    </citation>
    <scope>NUCLEOTIDE SEQUENCE [LARGE SCALE GENOMIC DNA]</scope>
    <source>
        <strain evidence="6">Hangzhou</strain>
    </source>
</reference>
<comment type="similarity">
    <text evidence="4">Belongs to the cyclin family.</text>
</comment>
<dbReference type="EMBL" id="JBBPBK010000010">
    <property type="protein sequence ID" value="KAK9277331.1"/>
    <property type="molecule type" value="Genomic_DNA"/>
</dbReference>
<dbReference type="InterPro" id="IPR036915">
    <property type="entry name" value="Cyclin-like_sf"/>
</dbReference>
<dbReference type="InterPro" id="IPR004367">
    <property type="entry name" value="Cyclin_C-dom"/>
</dbReference>
<proteinExistence type="inferred from homology"/>
<evidence type="ECO:0000256" key="2">
    <source>
        <dbReference type="ARBA" id="ARBA00023127"/>
    </source>
</evidence>
<evidence type="ECO:0000256" key="1">
    <source>
        <dbReference type="ARBA" id="ARBA00022618"/>
    </source>
</evidence>
<organism evidence="6 7">
    <name type="scientific">Liquidambar formosana</name>
    <name type="common">Formosan gum</name>
    <dbReference type="NCBI Taxonomy" id="63359"/>
    <lineage>
        <taxon>Eukaryota</taxon>
        <taxon>Viridiplantae</taxon>
        <taxon>Streptophyta</taxon>
        <taxon>Embryophyta</taxon>
        <taxon>Tracheophyta</taxon>
        <taxon>Spermatophyta</taxon>
        <taxon>Magnoliopsida</taxon>
        <taxon>eudicotyledons</taxon>
        <taxon>Gunneridae</taxon>
        <taxon>Pentapetalae</taxon>
        <taxon>Saxifragales</taxon>
        <taxon>Altingiaceae</taxon>
        <taxon>Liquidambar</taxon>
    </lineage>
</organism>
<dbReference type="GO" id="GO:0051301">
    <property type="term" value="P:cell division"/>
    <property type="evidence" value="ECO:0007669"/>
    <property type="project" value="UniProtKB-KW"/>
</dbReference>